<dbReference type="Proteomes" id="UP000648239">
    <property type="component" value="Unassembled WGS sequence"/>
</dbReference>
<organism evidence="6 7">
    <name type="scientific">Candidatus Polarisedimenticola svalbardensis</name>
    <dbReference type="NCBI Taxonomy" id="2886004"/>
    <lineage>
        <taxon>Bacteria</taxon>
        <taxon>Pseudomonadati</taxon>
        <taxon>Acidobacteriota</taxon>
        <taxon>Candidatus Polarisedimenticolia</taxon>
        <taxon>Candidatus Polarisedimenticolales</taxon>
        <taxon>Candidatus Polarisedimenticolaceae</taxon>
        <taxon>Candidatus Polarisedimenticola</taxon>
    </lineage>
</organism>
<name>A0A8J6Y6P3_9BACT</name>
<dbReference type="GO" id="GO:0006508">
    <property type="term" value="P:proteolysis"/>
    <property type="evidence" value="ECO:0007669"/>
    <property type="project" value="InterPro"/>
</dbReference>
<sequence>MNRLLPLLMVVFIPFGAQATDKVPAEWLTWTESHDFRSTGSYDETVRYLKKLETALPEMKLTSFGTSGQGRDMPLVIVSRDHAFTPAAAAATGKPIILIQNGIHAGEIDGKDASLMILRDMALGRGKELLDSAILLILPIYNVDGHERVSPYWRPAQNGPVEGMGFRANAAGLDLNRDHLKLDSLEARHVIELFNRWRPHLHVDNHVTNGAHHDWVLTYAFVKAPQASPPLAAWVEPAMDRIVEATRNRGHSLGPYVDLLDYSHPKKGFSSYVGRAWYATGYYPLRNVPSILVENHAPKPYKDRVLTNRAFLEEIIREVNRDPDALMDAVVASMDYTTGGGFEEVTLAWARDEENRSSIQYPGRDWNIETSSATGNRVLLYDDSKPRSMEVPWVNRARADKTAPRPLGYLIQPGWTEIEERIRRHDLEFVSLTQPATLEVDTLRVSNSQYRPGSYQGRNQVSYDLEVRRETRTVPAGTLFIAAGQPDFNLAVQLLEPDSPDSMASWGMMASALEWKEYISPPVLEPKVRK</sequence>
<dbReference type="CDD" id="cd06241">
    <property type="entry name" value="M14-like"/>
    <property type="match status" value="1"/>
</dbReference>
<reference evidence="6 7" key="1">
    <citation type="submission" date="2020-08" db="EMBL/GenBank/DDBJ databases">
        <title>Acidobacteriota in marine sediments use diverse sulfur dissimilation pathways.</title>
        <authorList>
            <person name="Wasmund K."/>
        </authorList>
    </citation>
    <scope>NUCLEOTIDE SEQUENCE [LARGE SCALE GENOMIC DNA]</scope>
    <source>
        <strain evidence="6">MAG AM4</strain>
    </source>
</reference>
<dbReference type="PANTHER" id="PTHR11705">
    <property type="entry name" value="PROTEASE FAMILY M14 CARBOXYPEPTIDASE A,B"/>
    <property type="match status" value="1"/>
</dbReference>
<evidence type="ECO:0000313" key="6">
    <source>
        <dbReference type="EMBL" id="MBD3869279.1"/>
    </source>
</evidence>
<comment type="caution">
    <text evidence="6">The sequence shown here is derived from an EMBL/GenBank/DDBJ whole genome shotgun (WGS) entry which is preliminary data.</text>
</comment>
<evidence type="ECO:0000256" key="4">
    <source>
        <dbReference type="SAM" id="SignalP"/>
    </source>
</evidence>
<feature type="chain" id="PRO_5035248243" evidence="4">
    <location>
        <begin position="20"/>
        <end position="530"/>
    </location>
</feature>
<evidence type="ECO:0000256" key="1">
    <source>
        <dbReference type="ARBA" id="ARBA00001947"/>
    </source>
</evidence>
<evidence type="ECO:0000256" key="2">
    <source>
        <dbReference type="ARBA" id="ARBA00005988"/>
    </source>
</evidence>
<feature type="non-terminal residue" evidence="6">
    <location>
        <position position="530"/>
    </location>
</feature>
<gene>
    <name evidence="6" type="ORF">IFK94_14255</name>
</gene>
<comment type="similarity">
    <text evidence="2 3">Belongs to the peptidase M14 family.</text>
</comment>
<dbReference type="InterPro" id="IPR000834">
    <property type="entry name" value="Peptidase_M14"/>
</dbReference>
<dbReference type="GO" id="GO:0008270">
    <property type="term" value="F:zinc ion binding"/>
    <property type="evidence" value="ECO:0007669"/>
    <property type="project" value="InterPro"/>
</dbReference>
<proteinExistence type="inferred from homology"/>
<dbReference type="SUPFAM" id="SSF53187">
    <property type="entry name" value="Zn-dependent exopeptidases"/>
    <property type="match status" value="1"/>
</dbReference>
<dbReference type="GO" id="GO:0005615">
    <property type="term" value="C:extracellular space"/>
    <property type="evidence" value="ECO:0007669"/>
    <property type="project" value="TreeGrafter"/>
</dbReference>
<feature type="active site" description="Proton donor/acceptor" evidence="3">
    <location>
        <position position="294"/>
    </location>
</feature>
<feature type="domain" description="Peptidase M14" evidence="5">
    <location>
        <begin position="38"/>
        <end position="319"/>
    </location>
</feature>
<comment type="cofactor">
    <cofactor evidence="1">
        <name>Zn(2+)</name>
        <dbReference type="ChEBI" id="CHEBI:29105"/>
    </cofactor>
</comment>
<feature type="signal peptide" evidence="4">
    <location>
        <begin position="1"/>
        <end position="19"/>
    </location>
</feature>
<accession>A0A8J6Y6P3</accession>
<dbReference type="GO" id="GO:0004181">
    <property type="term" value="F:metallocarboxypeptidase activity"/>
    <property type="evidence" value="ECO:0007669"/>
    <property type="project" value="InterPro"/>
</dbReference>
<dbReference type="AlphaFoldDB" id="A0A8J6Y6P3"/>
<evidence type="ECO:0000259" key="5">
    <source>
        <dbReference type="PROSITE" id="PS52035"/>
    </source>
</evidence>
<dbReference type="PANTHER" id="PTHR11705:SF145">
    <property type="entry name" value="PEPTIDASE M14 CARBOXYPEPTIDASE A DOMAIN-CONTAINING PROTEIN"/>
    <property type="match status" value="1"/>
</dbReference>
<dbReference type="SMART" id="SM00631">
    <property type="entry name" value="Zn_pept"/>
    <property type="match status" value="1"/>
</dbReference>
<evidence type="ECO:0000313" key="7">
    <source>
        <dbReference type="Proteomes" id="UP000648239"/>
    </source>
</evidence>
<evidence type="ECO:0000256" key="3">
    <source>
        <dbReference type="PROSITE-ProRule" id="PRU01379"/>
    </source>
</evidence>
<keyword evidence="4" id="KW-0732">Signal</keyword>
<dbReference type="PROSITE" id="PS52035">
    <property type="entry name" value="PEPTIDASE_M14"/>
    <property type="match status" value="1"/>
</dbReference>
<dbReference type="Gene3D" id="3.40.630.10">
    <property type="entry name" value="Zn peptidases"/>
    <property type="match status" value="1"/>
</dbReference>
<dbReference type="Pfam" id="PF00246">
    <property type="entry name" value="Peptidase_M14"/>
    <property type="match status" value="1"/>
</dbReference>
<protein>
    <submittedName>
        <fullName evidence="6">M14 family metallopeptidase</fullName>
    </submittedName>
</protein>
<dbReference type="EMBL" id="JACXWD010000071">
    <property type="protein sequence ID" value="MBD3869279.1"/>
    <property type="molecule type" value="Genomic_DNA"/>
</dbReference>